<dbReference type="EC" id="3.5.4.9" evidence="11"/>
<dbReference type="GO" id="GO:0006164">
    <property type="term" value="P:purine nucleotide biosynthetic process"/>
    <property type="evidence" value="ECO:0007669"/>
    <property type="project" value="UniProtKB-KW"/>
</dbReference>
<evidence type="ECO:0000256" key="9">
    <source>
        <dbReference type="ARBA" id="ARBA00023167"/>
    </source>
</evidence>
<comment type="catalytic activity">
    <reaction evidence="11">
        <text>(6R)-5,10-methenyltetrahydrofolate + H2O = (6R)-10-formyltetrahydrofolate + H(+)</text>
        <dbReference type="Rhea" id="RHEA:23700"/>
        <dbReference type="ChEBI" id="CHEBI:15377"/>
        <dbReference type="ChEBI" id="CHEBI:15378"/>
        <dbReference type="ChEBI" id="CHEBI:57455"/>
        <dbReference type="ChEBI" id="CHEBI:195366"/>
        <dbReference type="EC" id="3.5.4.9"/>
    </reaction>
</comment>
<feature type="binding site" evidence="11">
    <location>
        <position position="232"/>
    </location>
    <ligand>
        <name>NADP(+)</name>
        <dbReference type="ChEBI" id="CHEBI:58349"/>
    </ligand>
</feature>
<evidence type="ECO:0000256" key="10">
    <source>
        <dbReference type="ARBA" id="ARBA00023268"/>
    </source>
</evidence>
<dbReference type="GO" id="GO:0009086">
    <property type="term" value="P:methionine biosynthetic process"/>
    <property type="evidence" value="ECO:0007669"/>
    <property type="project" value="UniProtKB-KW"/>
</dbReference>
<feature type="binding site" evidence="11">
    <location>
        <begin position="166"/>
        <end position="168"/>
    </location>
    <ligand>
        <name>NADP(+)</name>
        <dbReference type="ChEBI" id="CHEBI:58349"/>
    </ligand>
</feature>
<sequence>MAAMVLDGRALAREMRDDLSLRVAAYVAQHYHTPTLGVIHVYGDRSAERYVRSLQISCNRVGMNFKYYLLHHTATQRELESAIYTFSADPNVDGIIIQMPLPIKYDSAAAVGQLDHRKDIDGVHPINVGLLNQNKPSLVPNTPAGGMLILERYGIELAGRDAVVIGRSAIVGGPMSTMLLNAEATVEICHRATRNLADKVRRADVVVTAAGKIGLVTGDMLKPGATVIDFGINVRPDNTICGDVDYASAFEVAGAITPVPGGTGPVTTMVLLNNVLKAAIATHVDIDDDMAQC</sequence>
<feature type="domain" description="Tetrahydrofolate dehydrogenase/cyclohydrolase NAD(P)-binding" evidence="13">
    <location>
        <begin position="140"/>
        <end position="280"/>
    </location>
</feature>
<keyword evidence="7 11" id="KW-0560">Oxidoreductase</keyword>
<dbReference type="GO" id="GO:0005829">
    <property type="term" value="C:cytosol"/>
    <property type="evidence" value="ECO:0007669"/>
    <property type="project" value="TreeGrafter"/>
</dbReference>
<dbReference type="GO" id="GO:0004477">
    <property type="term" value="F:methenyltetrahydrofolate cyclohydrolase activity"/>
    <property type="evidence" value="ECO:0007669"/>
    <property type="project" value="UniProtKB-UniRule"/>
</dbReference>
<keyword evidence="2 11" id="KW-0554">One-carbon metabolism</keyword>
<protein>
    <recommendedName>
        <fullName evidence="11">Bifunctional protein FolD</fullName>
    </recommendedName>
    <domain>
        <recommendedName>
            <fullName evidence="11">Methylenetetrahydrofolate dehydrogenase</fullName>
            <ecNumber evidence="11">1.5.1.5</ecNumber>
        </recommendedName>
    </domain>
    <domain>
        <recommendedName>
            <fullName evidence="11">Methenyltetrahydrofolate cyclohydrolase</fullName>
            <ecNumber evidence="11">3.5.4.9</ecNumber>
        </recommendedName>
    </domain>
</protein>
<dbReference type="InterPro" id="IPR020630">
    <property type="entry name" value="THF_DH/CycHdrlase_cat_dom"/>
</dbReference>
<dbReference type="PRINTS" id="PR00085">
    <property type="entry name" value="THFDHDRGNASE"/>
</dbReference>
<evidence type="ECO:0000259" key="12">
    <source>
        <dbReference type="Pfam" id="PF00763"/>
    </source>
</evidence>
<feature type="domain" description="Tetrahydrofolate dehydrogenase/cyclohydrolase catalytic" evidence="12">
    <location>
        <begin position="6"/>
        <end position="121"/>
    </location>
</feature>
<dbReference type="InterPro" id="IPR046346">
    <property type="entry name" value="Aminoacid_DH-like_N_sf"/>
</dbReference>
<evidence type="ECO:0000256" key="5">
    <source>
        <dbReference type="ARBA" id="ARBA00022801"/>
    </source>
</evidence>
<gene>
    <name evidence="11" type="primary">folD</name>
    <name evidence="14" type="ORF">OSCT_2118</name>
</gene>
<dbReference type="STRING" id="765420.OSCT_2118"/>
<dbReference type="UniPathway" id="UPA00193"/>
<dbReference type="InterPro" id="IPR036291">
    <property type="entry name" value="NAD(P)-bd_dom_sf"/>
</dbReference>
<dbReference type="PANTHER" id="PTHR48099:SF5">
    <property type="entry name" value="C-1-TETRAHYDROFOLATE SYNTHASE, CYTOPLASMIC"/>
    <property type="match status" value="1"/>
</dbReference>
<evidence type="ECO:0000256" key="4">
    <source>
        <dbReference type="ARBA" id="ARBA00022755"/>
    </source>
</evidence>
<comment type="similarity">
    <text evidence="11">Belongs to the tetrahydrofolate dehydrogenase/cyclohydrolase family.</text>
</comment>
<keyword evidence="4 11" id="KW-0658">Purine biosynthesis</keyword>
<name>E1IFL7_9CHLR</name>
<keyword evidence="10 11" id="KW-0511">Multifunctional enzyme</keyword>
<dbReference type="SUPFAM" id="SSF51735">
    <property type="entry name" value="NAD(P)-binding Rossmann-fold domains"/>
    <property type="match status" value="1"/>
</dbReference>
<dbReference type="Gene3D" id="3.40.50.720">
    <property type="entry name" value="NAD(P)-binding Rossmann-like Domain"/>
    <property type="match status" value="1"/>
</dbReference>
<evidence type="ECO:0000256" key="6">
    <source>
        <dbReference type="ARBA" id="ARBA00022857"/>
    </source>
</evidence>
<evidence type="ECO:0000256" key="8">
    <source>
        <dbReference type="ARBA" id="ARBA00023102"/>
    </source>
</evidence>
<dbReference type="InterPro" id="IPR020631">
    <property type="entry name" value="THF_DH/CycHdrlase_NAD-bd_dom"/>
</dbReference>
<dbReference type="Pfam" id="PF00763">
    <property type="entry name" value="THF_DHG_CYH"/>
    <property type="match status" value="1"/>
</dbReference>
<comment type="function">
    <text evidence="11">Catalyzes the oxidation of 5,10-methylenetetrahydrofolate to 5,10-methenyltetrahydrofolate and then the hydrolysis of 5,10-methenyltetrahydrofolate to 10-formyltetrahydrofolate.</text>
</comment>
<comment type="caution">
    <text evidence="14">The sequence shown here is derived from an EMBL/GenBank/DDBJ whole genome shotgun (WGS) entry which is preliminary data.</text>
</comment>
<keyword evidence="6 11" id="KW-0521">NADP</keyword>
<organism evidence="14 15">
    <name type="scientific">Oscillochloris trichoides DG-6</name>
    <dbReference type="NCBI Taxonomy" id="765420"/>
    <lineage>
        <taxon>Bacteria</taxon>
        <taxon>Bacillati</taxon>
        <taxon>Chloroflexota</taxon>
        <taxon>Chloroflexia</taxon>
        <taxon>Chloroflexales</taxon>
        <taxon>Chloroflexineae</taxon>
        <taxon>Oscillochloridaceae</taxon>
        <taxon>Oscillochloris</taxon>
    </lineage>
</organism>
<dbReference type="GO" id="GO:0035999">
    <property type="term" value="P:tetrahydrofolate interconversion"/>
    <property type="evidence" value="ECO:0007669"/>
    <property type="project" value="UniProtKB-UniRule"/>
</dbReference>
<accession>E1IFL7</accession>
<evidence type="ECO:0000256" key="3">
    <source>
        <dbReference type="ARBA" id="ARBA00022605"/>
    </source>
</evidence>
<dbReference type="GO" id="GO:0004488">
    <property type="term" value="F:methylenetetrahydrofolate dehydrogenase (NADP+) activity"/>
    <property type="evidence" value="ECO:0007669"/>
    <property type="project" value="UniProtKB-UniRule"/>
</dbReference>
<keyword evidence="9 11" id="KW-0486">Methionine biosynthesis</keyword>
<comment type="catalytic activity">
    <reaction evidence="11">
        <text>(6R)-5,10-methylene-5,6,7,8-tetrahydrofolate + NADP(+) = (6R)-5,10-methenyltetrahydrofolate + NADPH</text>
        <dbReference type="Rhea" id="RHEA:22812"/>
        <dbReference type="ChEBI" id="CHEBI:15636"/>
        <dbReference type="ChEBI" id="CHEBI:57455"/>
        <dbReference type="ChEBI" id="CHEBI:57783"/>
        <dbReference type="ChEBI" id="CHEBI:58349"/>
        <dbReference type="EC" id="1.5.1.5"/>
    </reaction>
</comment>
<evidence type="ECO:0000313" key="14">
    <source>
        <dbReference type="EMBL" id="EFO80033.1"/>
    </source>
</evidence>
<dbReference type="CDD" id="cd01080">
    <property type="entry name" value="NAD_bind_m-THF_DH_Cyclohyd"/>
    <property type="match status" value="1"/>
</dbReference>
<dbReference type="SUPFAM" id="SSF53223">
    <property type="entry name" value="Aminoacid dehydrogenase-like, N-terminal domain"/>
    <property type="match status" value="1"/>
</dbReference>
<dbReference type="Gene3D" id="3.40.50.10860">
    <property type="entry name" value="Leucine Dehydrogenase, chain A, domain 1"/>
    <property type="match status" value="1"/>
</dbReference>
<keyword evidence="3 11" id="KW-0028">Amino-acid biosynthesis</keyword>
<dbReference type="FunFam" id="3.40.50.720:FF:000094">
    <property type="entry name" value="Bifunctional protein FolD"/>
    <property type="match status" value="1"/>
</dbReference>
<dbReference type="OrthoDB" id="9803580at2"/>
<keyword evidence="5 11" id="KW-0378">Hydrolase</keyword>
<dbReference type="Pfam" id="PF02882">
    <property type="entry name" value="THF_DHG_CYH_C"/>
    <property type="match status" value="1"/>
</dbReference>
<dbReference type="EC" id="1.5.1.5" evidence="11"/>
<comment type="caution">
    <text evidence="11">Lacks conserved residue(s) required for the propagation of feature annotation.</text>
</comment>
<evidence type="ECO:0000256" key="11">
    <source>
        <dbReference type="HAMAP-Rule" id="MF_01576"/>
    </source>
</evidence>
<comment type="subunit">
    <text evidence="11">Homodimer.</text>
</comment>
<proteinExistence type="inferred from homology"/>
<dbReference type="PANTHER" id="PTHR48099">
    <property type="entry name" value="C-1-TETRAHYDROFOLATE SYNTHASE, CYTOPLASMIC-RELATED"/>
    <property type="match status" value="1"/>
</dbReference>
<dbReference type="HOGENOM" id="CLU_034045_2_1_0"/>
<evidence type="ECO:0000256" key="7">
    <source>
        <dbReference type="ARBA" id="ARBA00023002"/>
    </source>
</evidence>
<dbReference type="eggNOG" id="COG0190">
    <property type="taxonomic scope" value="Bacteria"/>
</dbReference>
<evidence type="ECO:0000256" key="1">
    <source>
        <dbReference type="ARBA" id="ARBA00004777"/>
    </source>
</evidence>
<evidence type="ECO:0000313" key="15">
    <source>
        <dbReference type="Proteomes" id="UP000054010"/>
    </source>
</evidence>
<dbReference type="InterPro" id="IPR000672">
    <property type="entry name" value="THF_DH/CycHdrlase"/>
</dbReference>
<keyword evidence="15" id="KW-1185">Reference proteome</keyword>
<keyword evidence="8 11" id="KW-0368">Histidine biosynthesis</keyword>
<comment type="pathway">
    <text evidence="1 11">One-carbon metabolism; tetrahydrofolate interconversion.</text>
</comment>
<dbReference type="EMBL" id="ADVR01000092">
    <property type="protein sequence ID" value="EFO80033.1"/>
    <property type="molecule type" value="Genomic_DNA"/>
</dbReference>
<dbReference type="HAMAP" id="MF_01576">
    <property type="entry name" value="THF_DHG_CYH"/>
    <property type="match status" value="1"/>
</dbReference>
<dbReference type="AlphaFoldDB" id="E1IFL7"/>
<evidence type="ECO:0000256" key="2">
    <source>
        <dbReference type="ARBA" id="ARBA00022563"/>
    </source>
</evidence>
<dbReference type="GO" id="GO:0000105">
    <property type="term" value="P:L-histidine biosynthetic process"/>
    <property type="evidence" value="ECO:0007669"/>
    <property type="project" value="UniProtKB-KW"/>
</dbReference>
<dbReference type="Proteomes" id="UP000054010">
    <property type="component" value="Unassembled WGS sequence"/>
</dbReference>
<evidence type="ECO:0000259" key="13">
    <source>
        <dbReference type="Pfam" id="PF02882"/>
    </source>
</evidence>
<reference evidence="14 15" key="1">
    <citation type="journal article" date="2011" name="J. Bacteriol.">
        <title>Draft genome sequence of the anoxygenic filamentous phototrophic bacterium Oscillochloris trichoides subsp. DG-6.</title>
        <authorList>
            <person name="Kuznetsov B.B."/>
            <person name="Ivanovsky R.N."/>
            <person name="Keppen O.I."/>
            <person name="Sukhacheva M.V."/>
            <person name="Bumazhkin B.K."/>
            <person name="Patutina E.O."/>
            <person name="Beletsky A.V."/>
            <person name="Mardanov A.V."/>
            <person name="Baslerov R.V."/>
            <person name="Panteleeva A.N."/>
            <person name="Kolganova T.V."/>
            <person name="Ravin N.V."/>
            <person name="Skryabin K.G."/>
        </authorList>
    </citation>
    <scope>NUCLEOTIDE SEQUENCE [LARGE SCALE GENOMIC DNA]</scope>
    <source>
        <strain evidence="14 15">DG-6</strain>
    </source>
</reference>